<gene>
    <name evidence="13" type="ORF">EW145_g6948</name>
</gene>
<name>A0A4S4KSA3_9AGAM</name>
<dbReference type="InterPro" id="IPR037138">
    <property type="entry name" value="His_deacetylse_dom_sf"/>
</dbReference>
<evidence type="ECO:0000256" key="10">
    <source>
        <dbReference type="SAM" id="MobiDB-lite"/>
    </source>
</evidence>
<accession>A0A4S4KSA3</accession>
<feature type="domain" description="Histone deacetylase" evidence="11">
    <location>
        <begin position="141"/>
        <end position="415"/>
    </location>
</feature>
<sequence>MSSLFNAVANGVSGLMRVGSQPQASSEPSSATTVPEKSANPSSEAQTSNGVLVPEQSEPEAMDIDSNIQSIDVKPPDQDKLQPAAGPLDSHTSTDSIAPIPDPSNVARASSVPYGRHDAPKLRFGYVYDDRMMLHSPLEYHPEAPARIHGIHQKLRNAGCLSRMKLIPVRMVRKMEALLVHSEDHWEKIQMIAQMTPEQISLSESYYEHLSLYVCPKTTLAAQLSCGGVIEAALAVARGELEKSFAIVRPPGHHAEPEEHMGFCFFNNVSVAARVVQQLTPIKRVMILDCKIIDDTSNGTQRAFLDDPSVLYVSLHRFDGGRFYPCGPFGGMDSCGEGPGEGTSVNIPWPEKGMGDAEYLHAFMKIVMPIAMEFAPELVIISAGFDAADGDELGECHITPTGYAHMTHMLSTLAGGEACCCLRVTRVLLGDAPPELKPLVANETGTETVWAVATYQSRYWKSLDPKACEPREEYPEQTVSIPELLKLHRQEYLYQIYRMVQVPLLDTEVDERFQTQVICSADVMEKDTLVLFVHQLWVLMHLLGISLISIIPYNTPFSSSGNLRVELAGALTCDVKLEYSYLIDVTKDLVDWVHKKNFAYVEVNTYPRPLQHNHKRSWSELAREVVTYLWDNYIQISNASQIILIGHGPGCSAVMDLMAARARSVMKKVKAVALVVGREDIPEVPRNEDDLRLWYIKHSIVVVPESHPFVVEGKFRKRHGKISPYDEVRSVKLLTRALPDIKVFIENKLAFTPIAPLLALNSLNDITKTALDA</sequence>
<dbReference type="AlphaFoldDB" id="A0A4S4KSA3"/>
<keyword evidence="5" id="KW-0378">Hydrolase</keyword>
<evidence type="ECO:0000256" key="6">
    <source>
        <dbReference type="ARBA" id="ARBA00022853"/>
    </source>
</evidence>
<keyword evidence="8" id="KW-0804">Transcription</keyword>
<evidence type="ECO:0000256" key="1">
    <source>
        <dbReference type="ARBA" id="ARBA00004123"/>
    </source>
</evidence>
<feature type="region of interest" description="Disordered" evidence="10">
    <location>
        <begin position="18"/>
        <end position="114"/>
    </location>
</feature>
<evidence type="ECO:0000256" key="9">
    <source>
        <dbReference type="ARBA" id="ARBA00023242"/>
    </source>
</evidence>
<dbReference type="InterPro" id="IPR023801">
    <property type="entry name" value="His_deacetylse_dom"/>
</dbReference>
<evidence type="ECO:0000256" key="8">
    <source>
        <dbReference type="ARBA" id="ARBA00023163"/>
    </source>
</evidence>
<proteinExistence type="inferred from homology"/>
<dbReference type="Pfam" id="PF09757">
    <property type="entry name" value="Arb2-like"/>
    <property type="match status" value="1"/>
</dbReference>
<dbReference type="InterPro" id="IPR023696">
    <property type="entry name" value="Ureohydrolase_dom_sf"/>
</dbReference>
<evidence type="ECO:0000259" key="12">
    <source>
        <dbReference type="Pfam" id="PF09757"/>
    </source>
</evidence>
<keyword evidence="6" id="KW-0156">Chromatin regulator</keyword>
<dbReference type="GO" id="GO:0040029">
    <property type="term" value="P:epigenetic regulation of gene expression"/>
    <property type="evidence" value="ECO:0007669"/>
    <property type="project" value="TreeGrafter"/>
</dbReference>
<comment type="caution">
    <text evidence="13">The sequence shown here is derived from an EMBL/GenBank/DDBJ whole genome shotgun (WGS) entry which is preliminary data.</text>
</comment>
<dbReference type="InterPro" id="IPR019154">
    <property type="entry name" value="Arb2-like_domain"/>
</dbReference>
<evidence type="ECO:0000256" key="3">
    <source>
        <dbReference type="ARBA" id="ARBA00012111"/>
    </source>
</evidence>
<keyword evidence="4" id="KW-0678">Repressor</keyword>
<dbReference type="GO" id="GO:0141221">
    <property type="term" value="F:histone deacetylase activity, hydrolytic mechanism"/>
    <property type="evidence" value="ECO:0007669"/>
    <property type="project" value="UniProtKB-EC"/>
</dbReference>
<keyword evidence="9" id="KW-0539">Nucleus</keyword>
<dbReference type="Gene3D" id="3.40.800.20">
    <property type="entry name" value="Histone deacetylase domain"/>
    <property type="match status" value="1"/>
</dbReference>
<evidence type="ECO:0000256" key="4">
    <source>
        <dbReference type="ARBA" id="ARBA00022491"/>
    </source>
</evidence>
<evidence type="ECO:0000313" key="14">
    <source>
        <dbReference type="Proteomes" id="UP000308199"/>
    </source>
</evidence>
<protein>
    <recommendedName>
        <fullName evidence="3">histone deacetylase</fullName>
        <ecNumber evidence="3">3.5.1.98</ecNumber>
    </recommendedName>
</protein>
<dbReference type="PANTHER" id="PTHR10625:SF5">
    <property type="entry name" value="HISTONE DEACETYLASE"/>
    <property type="match status" value="1"/>
</dbReference>
<comment type="similarity">
    <text evidence="2">Belongs to the histone deacetylase family. HD type 2 subfamily.</text>
</comment>
<dbReference type="EC" id="3.5.1.98" evidence="3"/>
<keyword evidence="14" id="KW-1185">Reference proteome</keyword>
<dbReference type="SUPFAM" id="SSF52768">
    <property type="entry name" value="Arginase/deacetylase"/>
    <property type="match status" value="1"/>
</dbReference>
<dbReference type="OrthoDB" id="424012at2759"/>
<feature type="compositionally biased region" description="Polar residues" evidence="10">
    <location>
        <begin position="39"/>
        <end position="50"/>
    </location>
</feature>
<evidence type="ECO:0000313" key="13">
    <source>
        <dbReference type="EMBL" id="THH01237.1"/>
    </source>
</evidence>
<evidence type="ECO:0000256" key="2">
    <source>
        <dbReference type="ARBA" id="ARBA00007738"/>
    </source>
</evidence>
<evidence type="ECO:0000256" key="5">
    <source>
        <dbReference type="ARBA" id="ARBA00022801"/>
    </source>
</evidence>
<keyword evidence="7" id="KW-0805">Transcription regulation</keyword>
<dbReference type="EMBL" id="SGPK01000598">
    <property type="protein sequence ID" value="THH01237.1"/>
    <property type="molecule type" value="Genomic_DNA"/>
</dbReference>
<feature type="domain" description="Arb2-like" evidence="12">
    <location>
        <begin position="571"/>
        <end position="749"/>
    </location>
</feature>
<evidence type="ECO:0000259" key="11">
    <source>
        <dbReference type="Pfam" id="PF00850"/>
    </source>
</evidence>
<dbReference type="GO" id="GO:0000118">
    <property type="term" value="C:histone deacetylase complex"/>
    <property type="evidence" value="ECO:0007669"/>
    <property type="project" value="TreeGrafter"/>
</dbReference>
<feature type="compositionally biased region" description="Low complexity" evidence="10">
    <location>
        <begin position="20"/>
        <end position="33"/>
    </location>
</feature>
<reference evidence="13 14" key="1">
    <citation type="submission" date="2019-02" db="EMBL/GenBank/DDBJ databases">
        <title>Genome sequencing of the rare red list fungi Phellinidium pouzarii.</title>
        <authorList>
            <person name="Buettner E."/>
            <person name="Kellner H."/>
        </authorList>
    </citation>
    <scope>NUCLEOTIDE SEQUENCE [LARGE SCALE GENOMIC DNA]</scope>
    <source>
        <strain evidence="13 14">DSM 108285</strain>
    </source>
</reference>
<dbReference type="InterPro" id="IPR000286">
    <property type="entry name" value="HDACs"/>
</dbReference>
<evidence type="ECO:0000256" key="7">
    <source>
        <dbReference type="ARBA" id="ARBA00023015"/>
    </source>
</evidence>
<dbReference type="PRINTS" id="PR01270">
    <property type="entry name" value="HDASUPER"/>
</dbReference>
<dbReference type="PANTHER" id="PTHR10625">
    <property type="entry name" value="HISTONE DEACETYLASE HDAC1-RELATED"/>
    <property type="match status" value="1"/>
</dbReference>
<organism evidence="13 14">
    <name type="scientific">Phellinidium pouzarii</name>
    <dbReference type="NCBI Taxonomy" id="167371"/>
    <lineage>
        <taxon>Eukaryota</taxon>
        <taxon>Fungi</taxon>
        <taxon>Dikarya</taxon>
        <taxon>Basidiomycota</taxon>
        <taxon>Agaricomycotina</taxon>
        <taxon>Agaricomycetes</taxon>
        <taxon>Hymenochaetales</taxon>
        <taxon>Hymenochaetaceae</taxon>
        <taxon>Phellinidium</taxon>
    </lineage>
</organism>
<dbReference type="Proteomes" id="UP000308199">
    <property type="component" value="Unassembled WGS sequence"/>
</dbReference>
<comment type="subcellular location">
    <subcellularLocation>
        <location evidence="1">Nucleus</location>
    </subcellularLocation>
</comment>
<dbReference type="Pfam" id="PF00850">
    <property type="entry name" value="Hist_deacetyl"/>
    <property type="match status" value="1"/>
</dbReference>